<evidence type="ECO:0000313" key="4">
    <source>
        <dbReference type="Proteomes" id="UP000249341"/>
    </source>
</evidence>
<dbReference type="RefSeq" id="WP_111648242.1">
    <property type="nucleotide sequence ID" value="NZ_JACHWI010000009.1"/>
</dbReference>
<dbReference type="EMBL" id="QLMJ01000003">
    <property type="protein sequence ID" value="RAK40179.1"/>
    <property type="molecule type" value="Genomic_DNA"/>
</dbReference>
<name>A0A327ZIC5_9ACTN</name>
<feature type="transmembrane region" description="Helical" evidence="2">
    <location>
        <begin position="107"/>
        <end position="125"/>
    </location>
</feature>
<dbReference type="AlphaFoldDB" id="A0A327ZIC5"/>
<gene>
    <name evidence="3" type="ORF">B0I29_103209</name>
</gene>
<keyword evidence="4" id="KW-1185">Reference proteome</keyword>
<feature type="transmembrane region" description="Helical" evidence="2">
    <location>
        <begin position="77"/>
        <end position="100"/>
    </location>
</feature>
<keyword evidence="2" id="KW-0472">Membrane</keyword>
<keyword evidence="2" id="KW-1133">Transmembrane helix</keyword>
<protein>
    <submittedName>
        <fullName evidence="3">Uncharacterized protein</fullName>
    </submittedName>
</protein>
<reference evidence="3 4" key="1">
    <citation type="submission" date="2018-06" db="EMBL/GenBank/DDBJ databases">
        <title>Genomic Encyclopedia of Type Strains, Phase III (KMG-III): the genomes of soil and plant-associated and newly described type strains.</title>
        <authorList>
            <person name="Whitman W."/>
        </authorList>
    </citation>
    <scope>NUCLEOTIDE SEQUENCE [LARGE SCALE GENOMIC DNA]</scope>
    <source>
        <strain evidence="3 4">CGMCC 4.7090</strain>
    </source>
</reference>
<comment type="caution">
    <text evidence="3">The sequence shown here is derived from an EMBL/GenBank/DDBJ whole genome shotgun (WGS) entry which is preliminary data.</text>
</comment>
<feature type="transmembrane region" description="Helical" evidence="2">
    <location>
        <begin position="49"/>
        <end position="71"/>
    </location>
</feature>
<accession>A0A327ZIC5</accession>
<proteinExistence type="predicted"/>
<sequence>MTAVEQTRTTRTEPVENAPILASGDDPGVFRFPAPEDPAPRLAKILAMALYGTALGLTGVGVGLYAVIAVFGGAPGWYLPVLGLLTVLSVVPTAAAFLAIHERNLPWWLLFAAAPPMAAAVAVAISY</sequence>
<dbReference type="Proteomes" id="UP000249341">
    <property type="component" value="Unassembled WGS sequence"/>
</dbReference>
<organism evidence="3 4">
    <name type="scientific">Actinoplanes lutulentus</name>
    <dbReference type="NCBI Taxonomy" id="1287878"/>
    <lineage>
        <taxon>Bacteria</taxon>
        <taxon>Bacillati</taxon>
        <taxon>Actinomycetota</taxon>
        <taxon>Actinomycetes</taxon>
        <taxon>Micromonosporales</taxon>
        <taxon>Micromonosporaceae</taxon>
        <taxon>Actinoplanes</taxon>
    </lineage>
</organism>
<evidence type="ECO:0000256" key="2">
    <source>
        <dbReference type="SAM" id="Phobius"/>
    </source>
</evidence>
<evidence type="ECO:0000256" key="1">
    <source>
        <dbReference type="SAM" id="MobiDB-lite"/>
    </source>
</evidence>
<evidence type="ECO:0000313" key="3">
    <source>
        <dbReference type="EMBL" id="RAK40179.1"/>
    </source>
</evidence>
<keyword evidence="2" id="KW-0812">Transmembrane</keyword>
<feature type="region of interest" description="Disordered" evidence="1">
    <location>
        <begin position="1"/>
        <end position="24"/>
    </location>
</feature>
<dbReference type="OrthoDB" id="3389587at2"/>